<reference evidence="6 7" key="1">
    <citation type="journal article" date="2017" name="BMC Biol.">
        <title>Genomic innovations, transcriptional plasticity and gene loss underlying the evolution and divergence of two highly polyphagous and invasive Helicoverpa pest species.</title>
        <authorList>
            <person name="Pearce S.L."/>
            <person name="Clarke D.F."/>
            <person name="East P.D."/>
            <person name="Elfekih S."/>
            <person name="Gordon K.H."/>
            <person name="Jermiin L.S."/>
            <person name="McGaughran A."/>
            <person name="Oakeshott J.G."/>
            <person name="Papanikolaou A."/>
            <person name="Perera O.P."/>
            <person name="Rane R.V."/>
            <person name="Richards S."/>
            <person name="Tay W.T."/>
            <person name="Walsh T.K."/>
            <person name="Anderson A."/>
            <person name="Anderson C.J."/>
            <person name="Asgari S."/>
            <person name="Board P.G."/>
            <person name="Bretschneider A."/>
            <person name="Campbell P.M."/>
            <person name="Chertemps T."/>
            <person name="Christeller J.T."/>
            <person name="Coppin C.W."/>
            <person name="Downes S.J."/>
            <person name="Duan G."/>
            <person name="Farnsworth C.A."/>
            <person name="Good R.T."/>
            <person name="Han L.B."/>
            <person name="Han Y.C."/>
            <person name="Hatje K."/>
            <person name="Horne I."/>
            <person name="Huang Y.P."/>
            <person name="Hughes D.S."/>
            <person name="Jacquin-Joly E."/>
            <person name="James W."/>
            <person name="Jhangiani S."/>
            <person name="Kollmar M."/>
            <person name="Kuwar S.S."/>
            <person name="Li S."/>
            <person name="Liu N.Y."/>
            <person name="Maibeche M.T."/>
            <person name="Miller J.R."/>
            <person name="Montagne N."/>
            <person name="Perry T."/>
            <person name="Qu J."/>
            <person name="Song S.V."/>
            <person name="Sutton G.G."/>
            <person name="Vogel H."/>
            <person name="Walenz B.P."/>
            <person name="Xu W."/>
            <person name="Zhang H.J."/>
            <person name="Zou Z."/>
            <person name="Batterham P."/>
            <person name="Edwards O.R."/>
            <person name="Feyereisen R."/>
            <person name="Gibbs R.A."/>
            <person name="Heckel D.G."/>
            <person name="McGrath A."/>
            <person name="Robin C."/>
            <person name="Scherer S.E."/>
            <person name="Worley K.C."/>
            <person name="Wu Y.D."/>
        </authorList>
    </citation>
    <scope>NUCLEOTIDE SEQUENCE [LARGE SCALE GENOMIC DNA]</scope>
    <source>
        <strain evidence="6">Harm_GR_Male_#8</strain>
        <tissue evidence="6">Whole organism</tissue>
    </source>
</reference>
<evidence type="ECO:0000313" key="7">
    <source>
        <dbReference type="Proteomes" id="UP000249218"/>
    </source>
</evidence>
<dbReference type="InterPro" id="IPR006626">
    <property type="entry name" value="PbH1"/>
</dbReference>
<dbReference type="Pfam" id="PF23762">
    <property type="entry name" value="SHCBP_N"/>
    <property type="match status" value="1"/>
</dbReference>
<keyword evidence="3" id="KW-0206">Cytoskeleton</keyword>
<dbReference type="GO" id="GO:0007283">
    <property type="term" value="P:spermatogenesis"/>
    <property type="evidence" value="ECO:0007669"/>
    <property type="project" value="TreeGrafter"/>
</dbReference>
<dbReference type="PANTHER" id="PTHR14695:SF4">
    <property type="entry name" value="PROTEIN NESSUN DORMA"/>
    <property type="match status" value="1"/>
</dbReference>
<dbReference type="OrthoDB" id="5978115at2759"/>
<dbReference type="GO" id="GO:0007112">
    <property type="term" value="P:male meiosis cytokinesis"/>
    <property type="evidence" value="ECO:0007669"/>
    <property type="project" value="TreeGrafter"/>
</dbReference>
<dbReference type="SUPFAM" id="SSF51126">
    <property type="entry name" value="Pectin lyase-like"/>
    <property type="match status" value="1"/>
</dbReference>
<feature type="domain" description="SHC SH2" evidence="5">
    <location>
        <begin position="28"/>
        <end position="235"/>
    </location>
</feature>
<feature type="domain" description="Right handed beta helix" evidence="4">
    <location>
        <begin position="489"/>
        <end position="569"/>
    </location>
</feature>
<evidence type="ECO:0000256" key="1">
    <source>
        <dbReference type="ARBA" id="ARBA00004186"/>
    </source>
</evidence>
<dbReference type="AlphaFoldDB" id="A0A2W1B8K1"/>
<dbReference type="SMART" id="SM00710">
    <property type="entry name" value="PbH1"/>
    <property type="match status" value="5"/>
</dbReference>
<keyword evidence="7" id="KW-1185">Reference proteome</keyword>
<keyword evidence="2" id="KW-0963">Cytoplasm</keyword>
<gene>
    <name evidence="6" type="primary">HaOG212073</name>
    <name evidence="6" type="ORF">B5X24_HaOG212073</name>
</gene>
<organism evidence="6 7">
    <name type="scientific">Helicoverpa armigera</name>
    <name type="common">Cotton bollworm</name>
    <name type="synonym">Heliothis armigera</name>
    <dbReference type="NCBI Taxonomy" id="29058"/>
    <lineage>
        <taxon>Eukaryota</taxon>
        <taxon>Metazoa</taxon>
        <taxon>Ecdysozoa</taxon>
        <taxon>Arthropoda</taxon>
        <taxon>Hexapoda</taxon>
        <taxon>Insecta</taxon>
        <taxon>Pterygota</taxon>
        <taxon>Neoptera</taxon>
        <taxon>Endopterygota</taxon>
        <taxon>Lepidoptera</taxon>
        <taxon>Glossata</taxon>
        <taxon>Ditrysia</taxon>
        <taxon>Noctuoidea</taxon>
        <taxon>Noctuidae</taxon>
        <taxon>Heliothinae</taxon>
        <taxon>Helicoverpa</taxon>
    </lineage>
</organism>
<dbReference type="InterPro" id="IPR039448">
    <property type="entry name" value="Beta_helix"/>
</dbReference>
<evidence type="ECO:0000313" key="6">
    <source>
        <dbReference type="EMBL" id="PZC72012.1"/>
    </source>
</evidence>
<dbReference type="PANTHER" id="PTHR14695">
    <property type="entry name" value="SHC SH2-DOMAIN BINDING PROTEIN 1-RELATED"/>
    <property type="match status" value="1"/>
</dbReference>
<proteinExistence type="predicted"/>
<evidence type="ECO:0000256" key="3">
    <source>
        <dbReference type="ARBA" id="ARBA00023212"/>
    </source>
</evidence>
<dbReference type="Proteomes" id="UP000249218">
    <property type="component" value="Unassembled WGS sequence"/>
</dbReference>
<evidence type="ECO:0000259" key="5">
    <source>
        <dbReference type="Pfam" id="PF23762"/>
    </source>
</evidence>
<accession>A0A2W1B8K1</accession>
<evidence type="ECO:0000259" key="4">
    <source>
        <dbReference type="Pfam" id="PF13229"/>
    </source>
</evidence>
<dbReference type="InterPro" id="IPR011050">
    <property type="entry name" value="Pectin_lyase_fold/virulence"/>
</dbReference>
<dbReference type="EMBL" id="KZ150230">
    <property type="protein sequence ID" value="PZC72012.1"/>
    <property type="molecule type" value="Genomic_DNA"/>
</dbReference>
<name>A0A2W1B8K1_HELAM</name>
<evidence type="ECO:0000256" key="2">
    <source>
        <dbReference type="ARBA" id="ARBA00022490"/>
    </source>
</evidence>
<protein>
    <recommendedName>
        <fullName evidence="8">Right handed beta helix domain-containing protein</fullName>
    </recommendedName>
</protein>
<dbReference type="InterPro" id="IPR012334">
    <property type="entry name" value="Pectin_lyas_fold"/>
</dbReference>
<comment type="subcellular location">
    <subcellularLocation>
        <location evidence="1">Cytoplasm</location>
        <location evidence="1">Cytoskeleton</location>
        <location evidence="1">Spindle</location>
    </subcellularLocation>
</comment>
<dbReference type="Gene3D" id="2.160.20.10">
    <property type="entry name" value="Single-stranded right-handed beta-helix, Pectin lyase-like"/>
    <property type="match status" value="2"/>
</dbReference>
<feature type="domain" description="Right handed beta helix" evidence="4">
    <location>
        <begin position="367"/>
        <end position="458"/>
    </location>
</feature>
<dbReference type="GO" id="GO:0005819">
    <property type="term" value="C:spindle"/>
    <property type="evidence" value="ECO:0007669"/>
    <property type="project" value="UniProtKB-SubCell"/>
</dbReference>
<dbReference type="InterPro" id="IPR057508">
    <property type="entry name" value="SHCBP-like_N"/>
</dbReference>
<dbReference type="Pfam" id="PF13229">
    <property type="entry name" value="Beta_helix"/>
    <property type="match status" value="2"/>
</dbReference>
<evidence type="ECO:0008006" key="8">
    <source>
        <dbReference type="Google" id="ProtNLM"/>
    </source>
</evidence>
<sequence>MPSVYTFSRSDNEIMQELLRVFSSGRGTAREQWSMQAELLVEPVGWDALWKLSKDFCKKFEVRFPCIAYITVTSVDFENLSACVDVLSVQHESVSLPENIVDVPLIDLWPTMKQREQCINAATTAEFIDLLRFYYNDIWMPWDDADDKVLLPNTIEERMQLWSDMHNGSIPNCVARAIDAHEKLRQLDSSLCEGDLANDDDSLLPPNYISLCAEMNARLDGLMSKWTLYENSLIREQYLAKEHSKWQKNKSKKNVVALWQGGSVFEFGEISKFLVSHLTNEYTLSVMTSPEDALLLEPEELVVCSSSYQLPEVPLSNINITSFNGATLQASDMRSCLLMLSDDCRLRELTLQCASVNTVIVMRAGTLHIARCNIADQSSSSQSDFAQGLVAMAGAKILIEECTFDNFYSGIVVHKGAQVELRNCTIKNCGVGIQMYAGSQVELNETAISKCSEQCIRCEMDTTVEEGDKLANLNGYPLNFMSKIIILRFQSDFAQGLVAMAGAKILIEECTFDNFYSGIVVHKGAQVELRNCTIKNCGVGIQMYAGSQVELNETVISKCSEQCIRCEMDTTVEEGDKLANLNGVEGLLVHANCKIGSGKLQNEVLVVQQDVNI</sequence>
<dbReference type="InterPro" id="IPR045140">
    <property type="entry name" value="SHCBP1-like"/>
</dbReference>